<keyword evidence="2" id="KW-1185">Reference proteome</keyword>
<organism evidence="1 2">
    <name type="scientific">Stenotrophomonas phage BUCT598</name>
    <dbReference type="NCBI Taxonomy" id="2834253"/>
    <lineage>
        <taxon>Viruses</taxon>
        <taxon>Duplodnaviria</taxon>
        <taxon>Heunggongvirae</taxon>
        <taxon>Uroviricota</taxon>
        <taxon>Caudoviricetes</taxon>
        <taxon>Autographivirales</taxon>
        <taxon>Autonotataviridae</taxon>
        <taxon>Gujervirinae</taxon>
        <taxon>Smasvirus</taxon>
        <taxon>Smasvirus BUCT598</taxon>
    </lineage>
</organism>
<dbReference type="Proteomes" id="UP000693765">
    <property type="component" value="Segment"/>
</dbReference>
<accession>A0A8F2JCT8</accession>
<name>A0A8F2JCT8_9CAUD</name>
<protein>
    <submittedName>
        <fullName evidence="1">Tail fiber</fullName>
    </submittedName>
</protein>
<proteinExistence type="predicted"/>
<evidence type="ECO:0000313" key="2">
    <source>
        <dbReference type="Proteomes" id="UP000693765"/>
    </source>
</evidence>
<sequence>MIHNEFAGHFTLTVHNADGTVKETREFQNLITDNGLNLMAGSPPGFGWTLGNCQVGTASTPPVATNSTLGAFRAVAGLFNGQVSSGYNATDKYHWRRWVYRFNQGAAAGNLTEIGIGWSGEAQGNLFSHALIVDTSGAPTTLVITANEFLTVTYELRNYPKSGDVVTTATIDGVERTITVRPAQIERAGDWGSNIPTVNAYTGGQSTTYDGIAWCTGKIAAETTLPANEMGMSQNTRTWSTYVPNSFRRECVSVAGINDANGTLNSLTFNTGIGKWQVGFDPPIVKNNTMELRVTMAVSWGRYTP</sequence>
<evidence type="ECO:0000313" key="1">
    <source>
        <dbReference type="EMBL" id="QWT56591.1"/>
    </source>
</evidence>
<reference evidence="1" key="1">
    <citation type="submission" date="2021-03" db="EMBL/GenBank/DDBJ databases">
        <authorList>
            <person name="Tong Y."/>
            <person name="Zhang W."/>
            <person name="Tian F."/>
            <person name="Li J."/>
            <person name="He X."/>
        </authorList>
    </citation>
    <scope>NUCLEOTIDE SEQUENCE</scope>
</reference>
<dbReference type="EMBL" id="MW831865">
    <property type="protein sequence ID" value="QWT56591.1"/>
    <property type="molecule type" value="Genomic_DNA"/>
</dbReference>